<keyword evidence="15" id="KW-1185">Reference proteome</keyword>
<dbReference type="GO" id="GO:0046872">
    <property type="term" value="F:metal ion binding"/>
    <property type="evidence" value="ECO:0007669"/>
    <property type="project" value="UniProtKB-KW"/>
</dbReference>
<feature type="binding site" evidence="13">
    <location>
        <begin position="99"/>
        <end position="102"/>
    </location>
    <ligand>
        <name>substrate</name>
    </ligand>
</feature>
<dbReference type="OrthoDB" id="943692at2"/>
<organism evidence="14 15">
    <name type="scientific">Pseudonocardia kunmingensis</name>
    <dbReference type="NCBI Taxonomy" id="630975"/>
    <lineage>
        <taxon>Bacteria</taxon>
        <taxon>Bacillati</taxon>
        <taxon>Actinomycetota</taxon>
        <taxon>Actinomycetes</taxon>
        <taxon>Pseudonocardiales</taxon>
        <taxon>Pseudonocardiaceae</taxon>
        <taxon>Pseudonocardia</taxon>
    </lineage>
</organism>
<evidence type="ECO:0000256" key="8">
    <source>
        <dbReference type="ARBA" id="ARBA00025046"/>
    </source>
</evidence>
<dbReference type="Pfam" id="PF03737">
    <property type="entry name" value="RraA-like"/>
    <property type="match status" value="1"/>
</dbReference>
<evidence type="ECO:0000256" key="3">
    <source>
        <dbReference type="ARBA" id="ARBA00008621"/>
    </source>
</evidence>
<comment type="function">
    <text evidence="8">Catalyzes the aldol cleavage of 4-hydroxy-4-methyl-2-oxoglutarate (HMG) into 2 molecules of pyruvate. Also contains a secondary oxaloacetate (OAA) decarboxylase activity due to the common pyruvate enolate transition state formed following C-C bond cleavage in the retro-aldol and decarboxylation reactions.</text>
</comment>
<dbReference type="Proteomes" id="UP000315677">
    <property type="component" value="Unassembled WGS sequence"/>
</dbReference>
<accession>A0A543DVG0</accession>
<proteinExistence type="inferred from homology"/>
<dbReference type="EC" id="4.1.1.112" evidence="6"/>
<evidence type="ECO:0000256" key="10">
    <source>
        <dbReference type="ARBA" id="ARBA00030169"/>
    </source>
</evidence>
<dbReference type="SUPFAM" id="SSF89562">
    <property type="entry name" value="RraA-like"/>
    <property type="match status" value="1"/>
</dbReference>
<keyword evidence="13" id="KW-0479">Metal-binding</keyword>
<evidence type="ECO:0000256" key="4">
    <source>
        <dbReference type="ARBA" id="ARBA00011233"/>
    </source>
</evidence>
<comment type="catalytic activity">
    <reaction evidence="1">
        <text>4-hydroxy-4-methyl-2-oxoglutarate = 2 pyruvate</text>
        <dbReference type="Rhea" id="RHEA:22748"/>
        <dbReference type="ChEBI" id="CHEBI:15361"/>
        <dbReference type="ChEBI" id="CHEBI:58276"/>
        <dbReference type="EC" id="4.1.3.17"/>
    </reaction>
</comment>
<reference evidence="14 15" key="1">
    <citation type="submission" date="2019-06" db="EMBL/GenBank/DDBJ databases">
        <title>Sequencing the genomes of 1000 actinobacteria strains.</title>
        <authorList>
            <person name="Klenk H.-P."/>
        </authorList>
    </citation>
    <scope>NUCLEOTIDE SEQUENCE [LARGE SCALE GENOMIC DNA]</scope>
    <source>
        <strain evidence="14 15">DSM 45301</strain>
    </source>
</reference>
<sequence>MPVDCRLHPATPLPADDVVDRLRRLATSLVSDVFGRWAGAPGLLPVAGLAPGRVVAGAALTVRTRPGDNLVVHKALDIARPGEVLVVAASGATDRAILGGLMGRYASARGLAALVVDGAVRDRSELGRSAPPVFAAGVSHLGPYKDGPGDLRCDVSLAGIAVQDGDLVVGDEDGVAVIPRARLQDVLVAAEAKREAEASETAAIAAGTWDRGWVEAGLRIHEVPRA</sequence>
<dbReference type="InterPro" id="IPR005493">
    <property type="entry name" value="RraA/RraA-like"/>
</dbReference>
<evidence type="ECO:0000256" key="11">
    <source>
        <dbReference type="ARBA" id="ARBA00032305"/>
    </source>
</evidence>
<dbReference type="AlphaFoldDB" id="A0A543DVG0"/>
<comment type="catalytic activity">
    <reaction evidence="12">
        <text>oxaloacetate + H(+) = pyruvate + CO2</text>
        <dbReference type="Rhea" id="RHEA:15641"/>
        <dbReference type="ChEBI" id="CHEBI:15361"/>
        <dbReference type="ChEBI" id="CHEBI:15378"/>
        <dbReference type="ChEBI" id="CHEBI:16452"/>
        <dbReference type="ChEBI" id="CHEBI:16526"/>
        <dbReference type="EC" id="4.1.1.112"/>
    </reaction>
</comment>
<evidence type="ECO:0000256" key="5">
    <source>
        <dbReference type="ARBA" id="ARBA00012213"/>
    </source>
</evidence>
<name>A0A543DVG0_9PSEU</name>
<evidence type="ECO:0000256" key="9">
    <source>
        <dbReference type="ARBA" id="ARBA00029596"/>
    </source>
</evidence>
<evidence type="ECO:0000256" key="13">
    <source>
        <dbReference type="PIRSR" id="PIRSR605493-1"/>
    </source>
</evidence>
<evidence type="ECO:0000313" key="15">
    <source>
        <dbReference type="Proteomes" id="UP000315677"/>
    </source>
</evidence>
<dbReference type="GO" id="GO:0047443">
    <property type="term" value="F:4-hydroxy-4-methyl-2-oxoglutarate aldolase activity"/>
    <property type="evidence" value="ECO:0007669"/>
    <property type="project" value="UniProtKB-EC"/>
</dbReference>
<evidence type="ECO:0000256" key="6">
    <source>
        <dbReference type="ARBA" id="ARBA00012947"/>
    </source>
</evidence>
<evidence type="ECO:0000256" key="7">
    <source>
        <dbReference type="ARBA" id="ARBA00016549"/>
    </source>
</evidence>
<dbReference type="PANTHER" id="PTHR33254">
    <property type="entry name" value="4-HYDROXY-4-METHYL-2-OXOGLUTARATE ALDOLASE 3-RELATED"/>
    <property type="match status" value="1"/>
</dbReference>
<protein>
    <recommendedName>
        <fullName evidence="7">Putative 4-hydroxy-4-methyl-2-oxoglutarate aldolase</fullName>
        <ecNumber evidence="6">4.1.1.112</ecNumber>
        <ecNumber evidence="5">4.1.3.17</ecNumber>
    </recommendedName>
    <alternativeName>
        <fullName evidence="11">Oxaloacetate decarboxylase</fullName>
    </alternativeName>
    <alternativeName>
        <fullName evidence="9">Regulator of ribonuclease activity homolog</fullName>
    </alternativeName>
    <alternativeName>
        <fullName evidence="10">RraA-like protein</fullName>
    </alternativeName>
</protein>
<dbReference type="GO" id="GO:0008948">
    <property type="term" value="F:oxaloacetate decarboxylase activity"/>
    <property type="evidence" value="ECO:0007669"/>
    <property type="project" value="UniProtKB-EC"/>
</dbReference>
<evidence type="ECO:0000256" key="1">
    <source>
        <dbReference type="ARBA" id="ARBA00001342"/>
    </source>
</evidence>
<dbReference type="PANTHER" id="PTHR33254:SF4">
    <property type="entry name" value="4-HYDROXY-4-METHYL-2-OXOGLUTARATE ALDOLASE 3-RELATED"/>
    <property type="match status" value="1"/>
</dbReference>
<comment type="subunit">
    <text evidence="4">Homotrimer.</text>
</comment>
<comment type="caution">
    <text evidence="14">The sequence shown here is derived from an EMBL/GenBank/DDBJ whole genome shotgun (WGS) entry which is preliminary data.</text>
</comment>
<feature type="binding site" evidence="13">
    <location>
        <position position="122"/>
    </location>
    <ligand>
        <name>Mg(2+)</name>
        <dbReference type="ChEBI" id="CHEBI:18420"/>
    </ligand>
</feature>
<comment type="similarity">
    <text evidence="3">Belongs to the class II aldolase/RraA-like family.</text>
</comment>
<dbReference type="EMBL" id="VFPA01000001">
    <property type="protein sequence ID" value="TQM13303.1"/>
    <property type="molecule type" value="Genomic_DNA"/>
</dbReference>
<feature type="binding site" evidence="13">
    <location>
        <position position="121"/>
    </location>
    <ligand>
        <name>substrate</name>
    </ligand>
</feature>
<dbReference type="InterPro" id="IPR036704">
    <property type="entry name" value="RraA/RraA-like_sf"/>
</dbReference>
<keyword evidence="13" id="KW-0460">Magnesium</keyword>
<dbReference type="CDD" id="cd16841">
    <property type="entry name" value="RraA_family"/>
    <property type="match status" value="1"/>
</dbReference>
<comment type="cofactor">
    <cofactor evidence="2">
        <name>a divalent metal cation</name>
        <dbReference type="ChEBI" id="CHEBI:60240"/>
    </cofactor>
</comment>
<dbReference type="EC" id="4.1.3.17" evidence="5"/>
<evidence type="ECO:0000256" key="12">
    <source>
        <dbReference type="ARBA" id="ARBA00047973"/>
    </source>
</evidence>
<evidence type="ECO:0000256" key="2">
    <source>
        <dbReference type="ARBA" id="ARBA00001968"/>
    </source>
</evidence>
<evidence type="ECO:0000313" key="14">
    <source>
        <dbReference type="EMBL" id="TQM13303.1"/>
    </source>
</evidence>
<comment type="cofactor">
    <cofactor evidence="13">
        <name>Mg(2+)</name>
        <dbReference type="ChEBI" id="CHEBI:18420"/>
    </cofactor>
</comment>
<dbReference type="Gene3D" id="3.50.30.40">
    <property type="entry name" value="Ribonuclease E inhibitor RraA/RraA-like"/>
    <property type="match status" value="1"/>
</dbReference>
<gene>
    <name evidence="14" type="ORF">FB558_0035</name>
</gene>